<accession>A0AAD4FIL3</accession>
<comment type="caution">
    <text evidence="4">The sequence shown here is derived from an EMBL/GenBank/DDBJ whole genome shotgun (WGS) entry which is preliminary data.</text>
</comment>
<dbReference type="CDD" id="cd22191">
    <property type="entry name" value="DPBB_RlpA_EXP_N-like"/>
    <property type="match status" value="1"/>
</dbReference>
<dbReference type="InterPro" id="IPR051477">
    <property type="entry name" value="Expansin_CellWall"/>
</dbReference>
<sequence length="302" mass="31039">MKTSAVLASILFGSYAVAAPFDRRALIYKTEVVTETVVVYTTVWDDEPVAQATTSAGEFYEKPSKPSTTSTVVVAPTSSVVASPSPASSKVVSTTSKAAPAYTPVVPEEPSSAYTPAATPTSVFTPAPTTPAPAPESSYVAPAPEPEPTTSAAPEPVYSQAPAPSSAAPAPSSAAAASYPTTGGTSAGVSFQDVEITIYDNTGAAGACGEPLTDDMKVVAIGQGAWNAMGGTTHDVMTGASTNPWCGKQIQIEYQGKTANAKIMDLCPGCTHPNDIDLSHAVWKDLGLTEITRYNGVNWKIV</sequence>
<feature type="compositionally biased region" description="Low complexity" evidence="2">
    <location>
        <begin position="115"/>
        <end position="127"/>
    </location>
</feature>
<evidence type="ECO:0000256" key="2">
    <source>
        <dbReference type="SAM" id="MobiDB-lite"/>
    </source>
</evidence>
<dbReference type="Proteomes" id="UP001199106">
    <property type="component" value="Unassembled WGS sequence"/>
</dbReference>
<dbReference type="Gene3D" id="2.40.40.10">
    <property type="entry name" value="RlpA-like domain"/>
    <property type="match status" value="1"/>
</dbReference>
<dbReference type="PANTHER" id="PTHR31836">
    <property type="match status" value="1"/>
</dbReference>
<dbReference type="EMBL" id="JAANER010000004">
    <property type="protein sequence ID" value="KAG9190630.1"/>
    <property type="molecule type" value="Genomic_DNA"/>
</dbReference>
<evidence type="ECO:0000313" key="5">
    <source>
        <dbReference type="Proteomes" id="UP001199106"/>
    </source>
</evidence>
<keyword evidence="5" id="KW-1185">Reference proteome</keyword>
<evidence type="ECO:0000313" key="4">
    <source>
        <dbReference type="EMBL" id="KAG9190630.1"/>
    </source>
</evidence>
<evidence type="ECO:0008006" key="6">
    <source>
        <dbReference type="Google" id="ProtNLM"/>
    </source>
</evidence>
<protein>
    <recommendedName>
        <fullName evidence="6">RlpA-like protein double-psi beta-barrel domain-containing protein</fullName>
    </recommendedName>
</protein>
<reference evidence="4" key="1">
    <citation type="submission" date="2021-07" db="EMBL/GenBank/DDBJ databases">
        <title>Genome Resource of American Ginseng Black Spot Pathogen Alternaria panax.</title>
        <authorList>
            <person name="Qiu C."/>
            <person name="Wang W."/>
            <person name="Liu Z."/>
        </authorList>
    </citation>
    <scope>NUCLEOTIDE SEQUENCE</scope>
    <source>
        <strain evidence="4">BNCC115425</strain>
    </source>
</reference>
<feature type="chain" id="PRO_5042117516" description="RlpA-like protein double-psi beta-barrel domain-containing protein" evidence="3">
    <location>
        <begin position="19"/>
        <end position="302"/>
    </location>
</feature>
<dbReference type="InterPro" id="IPR036908">
    <property type="entry name" value="RlpA-like_sf"/>
</dbReference>
<dbReference type="SUPFAM" id="SSF50685">
    <property type="entry name" value="Barwin-like endoglucanases"/>
    <property type="match status" value="1"/>
</dbReference>
<gene>
    <name evidence="4" type="ORF">G6011_08718</name>
</gene>
<keyword evidence="1 3" id="KW-0732">Signal</keyword>
<organism evidence="4 5">
    <name type="scientific">Alternaria panax</name>
    <dbReference type="NCBI Taxonomy" id="48097"/>
    <lineage>
        <taxon>Eukaryota</taxon>
        <taxon>Fungi</taxon>
        <taxon>Dikarya</taxon>
        <taxon>Ascomycota</taxon>
        <taxon>Pezizomycotina</taxon>
        <taxon>Dothideomycetes</taxon>
        <taxon>Pleosporomycetidae</taxon>
        <taxon>Pleosporales</taxon>
        <taxon>Pleosporineae</taxon>
        <taxon>Pleosporaceae</taxon>
        <taxon>Alternaria</taxon>
        <taxon>Alternaria sect. Panax</taxon>
    </lineage>
</organism>
<evidence type="ECO:0000256" key="1">
    <source>
        <dbReference type="ARBA" id="ARBA00022729"/>
    </source>
</evidence>
<evidence type="ECO:0000256" key="3">
    <source>
        <dbReference type="SAM" id="SignalP"/>
    </source>
</evidence>
<feature type="signal peptide" evidence="3">
    <location>
        <begin position="1"/>
        <end position="18"/>
    </location>
</feature>
<feature type="compositionally biased region" description="Low complexity" evidence="2">
    <location>
        <begin position="79"/>
        <end position="99"/>
    </location>
</feature>
<proteinExistence type="predicted"/>
<dbReference type="PANTHER" id="PTHR31836:SF28">
    <property type="entry name" value="SRCR DOMAIN-CONTAINING PROTEIN-RELATED"/>
    <property type="match status" value="1"/>
</dbReference>
<name>A0AAD4FIL3_9PLEO</name>
<feature type="region of interest" description="Disordered" evidence="2">
    <location>
        <begin position="79"/>
        <end position="186"/>
    </location>
</feature>
<feature type="compositionally biased region" description="Low complexity" evidence="2">
    <location>
        <begin position="148"/>
        <end position="186"/>
    </location>
</feature>
<dbReference type="AlphaFoldDB" id="A0AAD4FIL3"/>